<feature type="compositionally biased region" description="Low complexity" evidence="4">
    <location>
        <begin position="54"/>
        <end position="66"/>
    </location>
</feature>
<evidence type="ECO:0000313" key="5">
    <source>
        <dbReference type="EMBL" id="ESQ51999.1"/>
    </source>
</evidence>
<feature type="region of interest" description="Disordered" evidence="4">
    <location>
        <begin position="287"/>
        <end position="308"/>
    </location>
</feature>
<dbReference type="GO" id="GO:0003700">
    <property type="term" value="F:DNA-binding transcription factor activity"/>
    <property type="evidence" value="ECO:0007669"/>
    <property type="project" value="InterPro"/>
</dbReference>
<keyword evidence="1" id="KW-0678">Repressor</keyword>
<evidence type="ECO:0000256" key="1">
    <source>
        <dbReference type="ARBA" id="ARBA00022491"/>
    </source>
</evidence>
<evidence type="ECO:0000256" key="2">
    <source>
        <dbReference type="ARBA" id="ARBA00023015"/>
    </source>
</evidence>
<feature type="region of interest" description="Disordered" evidence="4">
    <location>
        <begin position="1"/>
        <end position="66"/>
    </location>
</feature>
<dbReference type="EMBL" id="KI517385">
    <property type="protein sequence ID" value="ESQ51999.1"/>
    <property type="molecule type" value="Genomic_DNA"/>
</dbReference>
<sequence length="319" mass="35657">MCSNTSSGSYGGGELQDDCYFGSCPKKQKKDKVRRRGPGVAELEKIRLQEENKSSSLPIPHSSSSSSLSIPIIDHTLFAPPPPASSFYTTNPVFRPPGTASVNGGCDLVMMPPNFASPMSSYFANGSFPKDLIPPAPVFQRKQHHQTMHLPNPSPGAGGFYQFIEPPSNQRSCVDNVYKFLEEEKRMVSTKRPWPFLTYTTKASVGPAITISRDSKQNRSLDMRLKSPVQDFGTTICNPIAIDSPTSIRRDYPRFIPLSVQYEQQQQQKDFDEKMQWRSKKPFYSFIPSDDRSNGDRQQGACDRYESAGDHGIDLSLKL</sequence>
<feature type="compositionally biased region" description="Basic residues" evidence="4">
    <location>
        <begin position="26"/>
        <end position="37"/>
    </location>
</feature>
<feature type="compositionally biased region" description="Basic and acidic residues" evidence="4">
    <location>
        <begin position="42"/>
        <end position="53"/>
    </location>
</feature>
<protein>
    <recommendedName>
        <fullName evidence="7">SPOROCYTELESS-like EAR-containing protein 1</fullName>
    </recommendedName>
</protein>
<dbReference type="GO" id="GO:0048366">
    <property type="term" value="P:leaf development"/>
    <property type="evidence" value="ECO:0007669"/>
    <property type="project" value="EnsemblPlants"/>
</dbReference>
<keyword evidence="6" id="KW-1185">Reference proteome</keyword>
<keyword evidence="3" id="KW-0804">Transcription</keyword>
<proteinExistence type="predicted"/>
<dbReference type="eggNOG" id="ENOG502R7WF">
    <property type="taxonomic scope" value="Eukaryota"/>
</dbReference>
<evidence type="ECO:0000256" key="3">
    <source>
        <dbReference type="ARBA" id="ARBA00023163"/>
    </source>
</evidence>
<dbReference type="KEGG" id="eus:EUTSA_v10016947mg"/>
<reference evidence="5 6" key="1">
    <citation type="journal article" date="2013" name="Front. Plant Sci.">
        <title>The Reference Genome of the Halophytic Plant Eutrema salsugineum.</title>
        <authorList>
            <person name="Yang R."/>
            <person name="Jarvis D.E."/>
            <person name="Chen H."/>
            <person name="Beilstein M.A."/>
            <person name="Grimwood J."/>
            <person name="Jenkins J."/>
            <person name="Shu S."/>
            <person name="Prochnik S."/>
            <person name="Xin M."/>
            <person name="Ma C."/>
            <person name="Schmutz J."/>
            <person name="Wing R.A."/>
            <person name="Mitchell-Olds T."/>
            <person name="Schumaker K.S."/>
            <person name="Wang X."/>
        </authorList>
    </citation>
    <scope>NUCLEOTIDE SEQUENCE [LARGE SCALE GENOMIC DNA]</scope>
</reference>
<evidence type="ECO:0008006" key="7">
    <source>
        <dbReference type="Google" id="ProtNLM"/>
    </source>
</evidence>
<evidence type="ECO:0000313" key="6">
    <source>
        <dbReference type="Proteomes" id="UP000030689"/>
    </source>
</evidence>
<dbReference type="OrthoDB" id="1189784at2759"/>
<dbReference type="AlphaFoldDB" id="V4M6W6"/>
<dbReference type="Proteomes" id="UP000030689">
    <property type="component" value="Unassembled WGS sequence"/>
</dbReference>
<dbReference type="OMA" id="QWRSKKP"/>
<gene>
    <name evidence="5" type="ORF">EUTSA_v10016947mg</name>
</gene>
<evidence type="ECO:0000256" key="4">
    <source>
        <dbReference type="SAM" id="MobiDB-lite"/>
    </source>
</evidence>
<name>V4M6W6_EUTSA</name>
<organism evidence="5 6">
    <name type="scientific">Eutrema salsugineum</name>
    <name type="common">Saltwater cress</name>
    <name type="synonym">Sisymbrium salsugineum</name>
    <dbReference type="NCBI Taxonomy" id="72664"/>
    <lineage>
        <taxon>Eukaryota</taxon>
        <taxon>Viridiplantae</taxon>
        <taxon>Streptophyta</taxon>
        <taxon>Embryophyta</taxon>
        <taxon>Tracheophyta</taxon>
        <taxon>Spermatophyta</taxon>
        <taxon>Magnoliopsida</taxon>
        <taxon>eudicotyledons</taxon>
        <taxon>Gunneridae</taxon>
        <taxon>Pentapetalae</taxon>
        <taxon>rosids</taxon>
        <taxon>malvids</taxon>
        <taxon>Brassicales</taxon>
        <taxon>Brassicaceae</taxon>
        <taxon>Eutremeae</taxon>
        <taxon>Eutrema</taxon>
    </lineage>
</organism>
<dbReference type="PANTHER" id="PTHR33388">
    <property type="entry name" value="OS01G0212500 PROTEIN"/>
    <property type="match status" value="1"/>
</dbReference>
<accession>V4M6W6</accession>
<dbReference type="PANTHER" id="PTHR33388:SF1">
    <property type="entry name" value="PROTEIN SPEAR2"/>
    <property type="match status" value="1"/>
</dbReference>
<keyword evidence="2" id="KW-0805">Transcription regulation</keyword>
<dbReference type="Gramene" id="ESQ51999">
    <property type="protein sequence ID" value="ESQ51999"/>
    <property type="gene ID" value="EUTSA_v10016947mg"/>
</dbReference>
<dbReference type="InterPro" id="IPR040356">
    <property type="entry name" value="SPEAR"/>
</dbReference>